<reference evidence="2 3" key="1">
    <citation type="submission" date="2023-10" db="EMBL/GenBank/DDBJ databases">
        <title>Genome-Wide Identification Analysis in wild type Solanum Pinnatisectum Reveals Some Genes Defensing Phytophthora Infestans.</title>
        <authorList>
            <person name="Sun C."/>
        </authorList>
    </citation>
    <scope>NUCLEOTIDE SEQUENCE [LARGE SCALE GENOMIC DNA]</scope>
    <source>
        <strain evidence="2">LQN</strain>
        <tissue evidence="2">Leaf</tissue>
    </source>
</reference>
<comment type="caution">
    <text evidence="2">The sequence shown here is derived from an EMBL/GenBank/DDBJ whole genome shotgun (WGS) entry which is preliminary data.</text>
</comment>
<organism evidence="2 3">
    <name type="scientific">Solanum pinnatisectum</name>
    <name type="common">tansyleaf nightshade</name>
    <dbReference type="NCBI Taxonomy" id="50273"/>
    <lineage>
        <taxon>Eukaryota</taxon>
        <taxon>Viridiplantae</taxon>
        <taxon>Streptophyta</taxon>
        <taxon>Embryophyta</taxon>
        <taxon>Tracheophyta</taxon>
        <taxon>Spermatophyta</taxon>
        <taxon>Magnoliopsida</taxon>
        <taxon>eudicotyledons</taxon>
        <taxon>Gunneridae</taxon>
        <taxon>Pentapetalae</taxon>
        <taxon>asterids</taxon>
        <taxon>lamiids</taxon>
        <taxon>Solanales</taxon>
        <taxon>Solanaceae</taxon>
        <taxon>Solanoideae</taxon>
        <taxon>Solaneae</taxon>
        <taxon>Solanum</taxon>
    </lineage>
</organism>
<keyword evidence="3" id="KW-1185">Reference proteome</keyword>
<keyword evidence="1" id="KW-0732">Signal</keyword>
<dbReference type="AlphaFoldDB" id="A0AAV9KHM6"/>
<protein>
    <submittedName>
        <fullName evidence="2">Uncharacterized protein</fullName>
    </submittedName>
</protein>
<accession>A0AAV9KHM6</accession>
<dbReference type="EMBL" id="JAWPEI010000010">
    <property type="protein sequence ID" value="KAK4712945.1"/>
    <property type="molecule type" value="Genomic_DNA"/>
</dbReference>
<feature type="chain" id="PRO_5043350683" evidence="1">
    <location>
        <begin position="25"/>
        <end position="70"/>
    </location>
</feature>
<evidence type="ECO:0000313" key="2">
    <source>
        <dbReference type="EMBL" id="KAK4712945.1"/>
    </source>
</evidence>
<proteinExistence type="predicted"/>
<evidence type="ECO:0000256" key="1">
    <source>
        <dbReference type="SAM" id="SignalP"/>
    </source>
</evidence>
<name>A0AAV9KHM6_9SOLN</name>
<evidence type="ECO:0000313" key="3">
    <source>
        <dbReference type="Proteomes" id="UP001311915"/>
    </source>
</evidence>
<sequence>MDRENIIFLFLLLLTFFTLQTSTASQMLVSRRHLVGEWRLLHKSIGITAMHMQLLHNNKVVIFEDGFWTF</sequence>
<gene>
    <name evidence="2" type="ORF">R3W88_018852</name>
</gene>
<dbReference type="Proteomes" id="UP001311915">
    <property type="component" value="Unassembled WGS sequence"/>
</dbReference>
<feature type="signal peptide" evidence="1">
    <location>
        <begin position="1"/>
        <end position="24"/>
    </location>
</feature>